<dbReference type="EMBL" id="FUXM01000008">
    <property type="protein sequence ID" value="SJZ81531.1"/>
    <property type="molecule type" value="Genomic_DNA"/>
</dbReference>
<evidence type="ECO:0000313" key="1">
    <source>
        <dbReference type="EMBL" id="SJZ81531.1"/>
    </source>
</evidence>
<gene>
    <name evidence="1" type="ORF">SAMN02745885_00982</name>
</gene>
<evidence type="ECO:0000313" key="2">
    <source>
        <dbReference type="Proteomes" id="UP000189933"/>
    </source>
</evidence>
<dbReference type="AlphaFoldDB" id="A0A1T4NQD5"/>
<reference evidence="2" key="1">
    <citation type="submission" date="2017-02" db="EMBL/GenBank/DDBJ databases">
        <authorList>
            <person name="Varghese N."/>
            <person name="Submissions S."/>
        </authorList>
    </citation>
    <scope>NUCLEOTIDE SEQUENCE [LARGE SCALE GENOMIC DNA]</scope>
    <source>
        <strain evidence="2">DSM 16521</strain>
    </source>
</reference>
<dbReference type="Proteomes" id="UP000189933">
    <property type="component" value="Unassembled WGS sequence"/>
</dbReference>
<protein>
    <submittedName>
        <fullName evidence="1">Uncharacterized protein</fullName>
    </submittedName>
</protein>
<accession>A0A1T4NQD5</accession>
<name>A0A1T4NQD5_9FIRM</name>
<organism evidence="1 2">
    <name type="scientific">Carboxydocella sporoproducens DSM 16521</name>
    <dbReference type="NCBI Taxonomy" id="1121270"/>
    <lineage>
        <taxon>Bacteria</taxon>
        <taxon>Bacillati</taxon>
        <taxon>Bacillota</taxon>
        <taxon>Clostridia</taxon>
        <taxon>Eubacteriales</taxon>
        <taxon>Clostridiales Family XVI. Incertae Sedis</taxon>
        <taxon>Carboxydocella</taxon>
    </lineage>
</organism>
<keyword evidence="2" id="KW-1185">Reference proteome</keyword>
<sequence>LYEPYEVFRKKLCKQKKRTSKGRRRLNYEAIYELTVRQVMDGETNFLNEVSYDPIIL</sequence>
<proteinExistence type="predicted"/>
<feature type="non-terminal residue" evidence="1">
    <location>
        <position position="1"/>
    </location>
</feature>